<dbReference type="GO" id="GO:0005634">
    <property type="term" value="C:nucleus"/>
    <property type="evidence" value="ECO:0007669"/>
    <property type="project" value="TreeGrafter"/>
</dbReference>
<dbReference type="OrthoDB" id="272370at2759"/>
<dbReference type="EMBL" id="KL596724">
    <property type="protein sequence ID" value="KER27381.1"/>
    <property type="molecule type" value="Genomic_DNA"/>
</dbReference>
<reference evidence="8 9" key="1">
    <citation type="submission" date="2013-11" db="EMBL/GenBank/DDBJ databases">
        <title>Opisthorchis viverrini - life in the bile duct.</title>
        <authorList>
            <person name="Young N.D."/>
            <person name="Nagarajan N."/>
            <person name="Lin S.J."/>
            <person name="Korhonen P.K."/>
            <person name="Jex A.R."/>
            <person name="Hall R.S."/>
            <person name="Safavi-Hemami H."/>
            <person name="Kaewkong W."/>
            <person name="Bertrand D."/>
            <person name="Gao S."/>
            <person name="Seet Q."/>
            <person name="Wongkham S."/>
            <person name="Teh B.T."/>
            <person name="Wongkham C."/>
            <person name="Intapan P.M."/>
            <person name="Maleewong W."/>
            <person name="Yang X."/>
            <person name="Hu M."/>
            <person name="Wang Z."/>
            <person name="Hofmann A."/>
            <person name="Sternberg P.W."/>
            <person name="Tan P."/>
            <person name="Wang J."/>
            <person name="Gasser R.B."/>
        </authorList>
    </citation>
    <scope>NUCLEOTIDE SEQUENCE [LARGE SCALE GENOMIC DNA]</scope>
</reference>
<comment type="similarity">
    <text evidence="1">Belongs to the IPK1 type 2 family.</text>
</comment>
<dbReference type="STRING" id="6198.A0A074ZK03"/>
<dbReference type="InterPro" id="IPR009286">
    <property type="entry name" value="Ins_P5_2-kin"/>
</dbReference>
<evidence type="ECO:0000256" key="3">
    <source>
        <dbReference type="ARBA" id="ARBA00022679"/>
    </source>
</evidence>
<dbReference type="Proteomes" id="UP000054324">
    <property type="component" value="Unassembled WGS sequence"/>
</dbReference>
<dbReference type="Gene3D" id="3.30.200.110">
    <property type="entry name" value="Inositol-pentakisphosphate 2-kinase, N-lobe"/>
    <property type="match status" value="1"/>
</dbReference>
<sequence>MFTGSINLKTKEGCIIRIHKTDGHTKGHRERKSLSSLTQVAANPHIYRCFGSAFTRQMHLVQTTPSFLKKLEQKIAPYRPEYRRAKGIDHSELLVIVAPDAARIPPSLSGYSYGSAICVEIKPKFGAFFLWPSTDSVHTVKSSSGLFCLRQNHSTKQSRWQQLSNYCPCDLFSGDRNRMARSLWALLDTPQINLRIHLDTQLIFSYEVDRLDRGLDSFFWDTTYKTCGGANGLNGLNGVCENGCNEESVHKCKKNRECPFTNDRDRLIRGLLLDALLHELNSENDSSAPISLYPGDRVAFSMNCRFHRALRRAQYPQLDASKVPINGDSSTTSSDQLPPDGSILGRVLATQLLSRVDICFVVPHYERVCECLIANRLTWDDYVGLADSDRTHLLGDSPELVKSFDIVEKYLISLVARDCSIMICLRRALPGCPDWVPTVGNTCACVPRMIMNAVIIDLDPKPLKKIRDRLSVEESIVHQTLAQHPWLLDSA</sequence>
<evidence type="ECO:0000313" key="8">
    <source>
        <dbReference type="EMBL" id="KER27381.1"/>
    </source>
</evidence>
<keyword evidence="9" id="KW-1185">Reference proteome</keyword>
<dbReference type="PANTHER" id="PTHR14456">
    <property type="entry name" value="INOSITOL POLYPHOSPHATE KINASE 1"/>
    <property type="match status" value="1"/>
</dbReference>
<dbReference type="RefSeq" id="XP_009168863.1">
    <property type="nucleotide sequence ID" value="XM_009170599.1"/>
</dbReference>
<dbReference type="KEGG" id="ovi:T265_05558"/>
<evidence type="ECO:0000256" key="6">
    <source>
        <dbReference type="ARBA" id="ARBA00022840"/>
    </source>
</evidence>
<keyword evidence="4 7" id="KW-0547">Nucleotide-binding</keyword>
<keyword evidence="3 7" id="KW-0808">Transferase</keyword>
<evidence type="ECO:0000256" key="5">
    <source>
        <dbReference type="ARBA" id="ARBA00022777"/>
    </source>
</evidence>
<dbReference type="GO" id="GO:0005524">
    <property type="term" value="F:ATP binding"/>
    <property type="evidence" value="ECO:0007669"/>
    <property type="project" value="UniProtKB-KW"/>
</dbReference>
<dbReference type="CTD" id="20319740"/>
<dbReference type="InterPro" id="IPR043001">
    <property type="entry name" value="IP5_2-K_N_lobe"/>
</dbReference>
<name>A0A074ZK03_OPIVI</name>
<evidence type="ECO:0000313" key="9">
    <source>
        <dbReference type="Proteomes" id="UP000054324"/>
    </source>
</evidence>
<keyword evidence="6 7" id="KW-0067">ATP-binding</keyword>
<dbReference type="GO" id="GO:0032958">
    <property type="term" value="P:inositol phosphate biosynthetic process"/>
    <property type="evidence" value="ECO:0007669"/>
    <property type="project" value="TreeGrafter"/>
</dbReference>
<organism evidence="8 9">
    <name type="scientific">Opisthorchis viverrini</name>
    <name type="common">Southeast Asian liver fluke</name>
    <dbReference type="NCBI Taxonomy" id="6198"/>
    <lineage>
        <taxon>Eukaryota</taxon>
        <taxon>Metazoa</taxon>
        <taxon>Spiralia</taxon>
        <taxon>Lophotrochozoa</taxon>
        <taxon>Platyhelminthes</taxon>
        <taxon>Trematoda</taxon>
        <taxon>Digenea</taxon>
        <taxon>Opisthorchiida</taxon>
        <taxon>Opisthorchiata</taxon>
        <taxon>Opisthorchiidae</taxon>
        <taxon>Opisthorchis</taxon>
    </lineage>
</organism>
<evidence type="ECO:0000256" key="1">
    <source>
        <dbReference type="ARBA" id="ARBA00007229"/>
    </source>
</evidence>
<gene>
    <name evidence="8" type="ORF">T265_05558</name>
</gene>
<comment type="domain">
    <text evidence="7">The EXKPK motif is conserved in inositol-pentakisphosphate 2-kinases of both family 1 and 2.</text>
</comment>
<keyword evidence="5 7" id="KW-0418">Kinase</keyword>
<dbReference type="AlphaFoldDB" id="A0A074ZK03"/>
<protein>
    <recommendedName>
        <fullName evidence="2 7">Inositol-pentakisphosphate 2-kinase</fullName>
        <ecNumber evidence="2 7">2.7.1.158</ecNumber>
    </recommendedName>
</protein>
<accession>A0A074ZK03</accession>
<evidence type="ECO:0000256" key="4">
    <source>
        <dbReference type="ARBA" id="ARBA00022741"/>
    </source>
</evidence>
<evidence type="ECO:0000256" key="7">
    <source>
        <dbReference type="RuleBase" id="RU364126"/>
    </source>
</evidence>
<dbReference type="GO" id="GO:0035299">
    <property type="term" value="F:inositol-1,3,4,5,6-pentakisphosphate 2-kinase activity"/>
    <property type="evidence" value="ECO:0007669"/>
    <property type="project" value="UniProtKB-EC"/>
</dbReference>
<evidence type="ECO:0000256" key="2">
    <source>
        <dbReference type="ARBA" id="ARBA00012023"/>
    </source>
</evidence>
<comment type="catalytic activity">
    <reaction evidence="7">
        <text>1D-myo-inositol 1,3,4,5,6-pentakisphosphate + ATP = 1D-myo-inositol hexakisphosphate + ADP + H(+)</text>
        <dbReference type="Rhea" id="RHEA:20313"/>
        <dbReference type="ChEBI" id="CHEBI:15378"/>
        <dbReference type="ChEBI" id="CHEBI:30616"/>
        <dbReference type="ChEBI" id="CHEBI:57733"/>
        <dbReference type="ChEBI" id="CHEBI:58130"/>
        <dbReference type="ChEBI" id="CHEBI:456216"/>
        <dbReference type="EC" id="2.7.1.158"/>
    </reaction>
</comment>
<dbReference type="Pfam" id="PF06090">
    <property type="entry name" value="Ins_P5_2-kin"/>
    <property type="match status" value="1"/>
</dbReference>
<proteinExistence type="inferred from homology"/>
<comment type="function">
    <text evidence="7">Phosphorylates Ins(1,3,4,5,6)P5 at position 2 to form Ins(1,2,3,4,5,6)P6 (InsP6 or phytate).</text>
</comment>
<dbReference type="PANTHER" id="PTHR14456:SF2">
    <property type="entry name" value="INOSITOL-PENTAKISPHOSPHATE 2-KINASE"/>
    <property type="match status" value="1"/>
</dbReference>
<dbReference type="GeneID" id="20319740"/>
<dbReference type="EC" id="2.7.1.158" evidence="2 7"/>